<dbReference type="EMBL" id="JXXR01000020">
    <property type="protein sequence ID" value="KJY69335.1"/>
    <property type="molecule type" value="Genomic_DNA"/>
</dbReference>
<accession>A0A837G4K3</accession>
<dbReference type="SUPFAM" id="SSF54909">
    <property type="entry name" value="Dimeric alpha+beta barrel"/>
    <property type="match status" value="1"/>
</dbReference>
<dbReference type="InterPro" id="IPR050744">
    <property type="entry name" value="AI-2_Isomerase_LsrG"/>
</dbReference>
<dbReference type="Gene3D" id="3.30.70.100">
    <property type="match status" value="1"/>
</dbReference>
<dbReference type="RefSeq" id="WP_045986946.1">
    <property type="nucleotide sequence ID" value="NZ_CP063051.1"/>
</dbReference>
<keyword evidence="1" id="KW-0503">Monooxygenase</keyword>
<dbReference type="GO" id="GO:0004497">
    <property type="term" value="F:monooxygenase activity"/>
    <property type="evidence" value="ECO:0007669"/>
    <property type="project" value="UniProtKB-KW"/>
</dbReference>
<comment type="caution">
    <text evidence="1">The sequence shown here is derived from an EMBL/GenBank/DDBJ whole genome shotgun (WGS) entry which is preliminary data.</text>
</comment>
<gene>
    <name evidence="1" type="ORF">TW71_18905</name>
</gene>
<dbReference type="InterPro" id="IPR011008">
    <property type="entry name" value="Dimeric_a/b-barrel"/>
</dbReference>
<proteinExistence type="predicted"/>
<dbReference type="Pfam" id="PF03992">
    <property type="entry name" value="ABM"/>
    <property type="match status" value="1"/>
</dbReference>
<name>A0A837G4K3_9VIBR</name>
<evidence type="ECO:0000313" key="1">
    <source>
        <dbReference type="EMBL" id="KJY69335.1"/>
    </source>
</evidence>
<dbReference type="PANTHER" id="PTHR33336:SF15">
    <property type="entry name" value="ABM DOMAIN-CONTAINING PROTEIN"/>
    <property type="match status" value="1"/>
</dbReference>
<dbReference type="AlphaFoldDB" id="A0A837G4K3"/>
<reference evidence="1" key="1">
    <citation type="journal article" date="2015" name="BMC Genomics">
        <title>Genome mining reveals unlocked bioactive potential of marine Gram-negative bacteria.</title>
        <authorList>
            <person name="Machado H."/>
            <person name="Sonnenschein E.C."/>
            <person name="Melchiorsen J."/>
            <person name="Gram L."/>
        </authorList>
    </citation>
    <scope>NUCLEOTIDE SEQUENCE</scope>
    <source>
        <strain evidence="1">S2052</strain>
    </source>
</reference>
<organism evidence="1">
    <name type="scientific">Vibrio coralliilyticus</name>
    <dbReference type="NCBI Taxonomy" id="190893"/>
    <lineage>
        <taxon>Bacteria</taxon>
        <taxon>Pseudomonadati</taxon>
        <taxon>Pseudomonadota</taxon>
        <taxon>Gammaproteobacteria</taxon>
        <taxon>Vibrionales</taxon>
        <taxon>Vibrionaceae</taxon>
        <taxon>Vibrio</taxon>
    </lineage>
</organism>
<protein>
    <submittedName>
        <fullName evidence="1">Antibiotic biosynthesis monooxygenase</fullName>
    </submittedName>
</protein>
<sequence length="99" mass="11246">MNEMIYVTAELKIKPEVEIQHAQDAIEQFCRDMESEAGCLQAKATYDLKEPSRVILWERYQDRAAIEAHFTMPHTQAFIALGITDLVQVFESQSGELAG</sequence>
<keyword evidence="1" id="KW-0560">Oxidoreductase</keyword>
<dbReference type="PROSITE" id="PS51725">
    <property type="entry name" value="ABM"/>
    <property type="match status" value="1"/>
</dbReference>
<dbReference type="InterPro" id="IPR007138">
    <property type="entry name" value="ABM_dom"/>
</dbReference>
<dbReference type="PANTHER" id="PTHR33336">
    <property type="entry name" value="QUINOL MONOOXYGENASE YGIN-RELATED"/>
    <property type="match status" value="1"/>
</dbReference>